<reference evidence="1 2" key="1">
    <citation type="journal article" date="2017" name="Gigascience">
        <title>Genome sequence of the small brown planthopper, Laodelphax striatellus.</title>
        <authorList>
            <person name="Zhu J."/>
            <person name="Jiang F."/>
            <person name="Wang X."/>
            <person name="Yang P."/>
            <person name="Bao Y."/>
            <person name="Zhao W."/>
            <person name="Wang W."/>
            <person name="Lu H."/>
            <person name="Wang Q."/>
            <person name="Cui N."/>
            <person name="Li J."/>
            <person name="Chen X."/>
            <person name="Luo L."/>
            <person name="Yu J."/>
            <person name="Kang L."/>
            <person name="Cui F."/>
        </authorList>
    </citation>
    <scope>NUCLEOTIDE SEQUENCE [LARGE SCALE GENOMIC DNA]</scope>
    <source>
        <strain evidence="1">Lst14</strain>
    </source>
</reference>
<organism evidence="1 2">
    <name type="scientific">Laodelphax striatellus</name>
    <name type="common">Small brown planthopper</name>
    <name type="synonym">Delphax striatella</name>
    <dbReference type="NCBI Taxonomy" id="195883"/>
    <lineage>
        <taxon>Eukaryota</taxon>
        <taxon>Metazoa</taxon>
        <taxon>Ecdysozoa</taxon>
        <taxon>Arthropoda</taxon>
        <taxon>Hexapoda</taxon>
        <taxon>Insecta</taxon>
        <taxon>Pterygota</taxon>
        <taxon>Neoptera</taxon>
        <taxon>Paraneoptera</taxon>
        <taxon>Hemiptera</taxon>
        <taxon>Auchenorrhyncha</taxon>
        <taxon>Fulgoroidea</taxon>
        <taxon>Delphacidae</taxon>
        <taxon>Criomorphinae</taxon>
        <taxon>Laodelphax</taxon>
    </lineage>
</organism>
<dbReference type="Proteomes" id="UP000291343">
    <property type="component" value="Unassembled WGS sequence"/>
</dbReference>
<dbReference type="EMBL" id="QKKF02016359">
    <property type="protein sequence ID" value="RZF41730.1"/>
    <property type="molecule type" value="Genomic_DNA"/>
</dbReference>
<keyword evidence="2" id="KW-1185">Reference proteome</keyword>
<gene>
    <name evidence="1" type="ORF">LSTR_LSTR016215</name>
</gene>
<evidence type="ECO:0000313" key="1">
    <source>
        <dbReference type="EMBL" id="RZF41730.1"/>
    </source>
</evidence>
<evidence type="ECO:0000313" key="2">
    <source>
        <dbReference type="Proteomes" id="UP000291343"/>
    </source>
</evidence>
<accession>A0A482X8D5</accession>
<dbReference type="OrthoDB" id="19224at2759"/>
<proteinExistence type="predicted"/>
<name>A0A482X8D5_LAOST</name>
<sequence length="98" mass="10714">MTLFKIDAKGSAGRPVCAHTEWRGCRGARQMHEVPRSKLKALGHDVINKEAEGLSHCRGQEGFAVLFIMRPNQTLPARAPILGIGARNLSITILTIIL</sequence>
<dbReference type="AlphaFoldDB" id="A0A482X8D5"/>
<comment type="caution">
    <text evidence="1">The sequence shown here is derived from an EMBL/GenBank/DDBJ whole genome shotgun (WGS) entry which is preliminary data.</text>
</comment>
<protein>
    <submittedName>
        <fullName evidence="1">Uncharacterized protein</fullName>
    </submittedName>
</protein>
<dbReference type="InParanoid" id="A0A482X8D5"/>